<accession>A0A1H6FAD9</accession>
<reference evidence="1 2" key="1">
    <citation type="submission" date="2016-10" db="EMBL/GenBank/DDBJ databases">
        <authorList>
            <person name="de Groot N.N."/>
        </authorList>
    </citation>
    <scope>NUCLEOTIDE SEQUENCE [LARGE SCALE GENOMIC DNA]</scope>
    <source>
        <strain evidence="1">MBHS1</strain>
    </source>
</reference>
<evidence type="ECO:0000313" key="2">
    <source>
        <dbReference type="Proteomes" id="UP000236724"/>
    </source>
</evidence>
<keyword evidence="2" id="KW-1185">Reference proteome</keyword>
<proteinExistence type="predicted"/>
<dbReference type="Proteomes" id="UP000236724">
    <property type="component" value="Unassembled WGS sequence"/>
</dbReference>
<sequence>MSIVIKPASTEDFFKRATEIAEALTRLCQYCPLKKWLLSSLMRLIY</sequence>
<evidence type="ECO:0000313" key="1">
    <source>
        <dbReference type="EMBL" id="SEH07072.1"/>
    </source>
</evidence>
<name>A0A1H6FAD9_9GAMM</name>
<dbReference type="AlphaFoldDB" id="A0A1H6FAD9"/>
<protein>
    <submittedName>
        <fullName evidence="1">Uncharacterized protein</fullName>
    </submittedName>
</protein>
<organism evidence="1 2">
    <name type="scientific">Candidatus Venteria ishoeyi</name>
    <dbReference type="NCBI Taxonomy" id="1899563"/>
    <lineage>
        <taxon>Bacteria</taxon>
        <taxon>Pseudomonadati</taxon>
        <taxon>Pseudomonadota</taxon>
        <taxon>Gammaproteobacteria</taxon>
        <taxon>Thiotrichales</taxon>
        <taxon>Thiotrichaceae</taxon>
        <taxon>Venteria</taxon>
    </lineage>
</organism>
<gene>
    <name evidence="1" type="ORF">MBHS_02939</name>
</gene>
<dbReference type="EMBL" id="FMSV02000514">
    <property type="protein sequence ID" value="SEH07072.1"/>
    <property type="molecule type" value="Genomic_DNA"/>
</dbReference>